<feature type="transmembrane region" description="Helical" evidence="9">
    <location>
        <begin position="98"/>
        <end position="116"/>
    </location>
</feature>
<dbReference type="NCBIfam" id="TIGR00077">
    <property type="entry name" value="lspA"/>
    <property type="match status" value="1"/>
</dbReference>
<evidence type="ECO:0000256" key="9">
    <source>
        <dbReference type="HAMAP-Rule" id="MF_00161"/>
    </source>
</evidence>
<dbReference type="PROSITE" id="PS00855">
    <property type="entry name" value="SPASE_II"/>
    <property type="match status" value="1"/>
</dbReference>
<dbReference type="HAMAP" id="MF_00161">
    <property type="entry name" value="LspA"/>
    <property type="match status" value="1"/>
</dbReference>
<dbReference type="GO" id="GO:0006508">
    <property type="term" value="P:proteolysis"/>
    <property type="evidence" value="ECO:0007669"/>
    <property type="project" value="UniProtKB-KW"/>
</dbReference>
<keyword evidence="2 9" id="KW-1003">Cell membrane</keyword>
<keyword evidence="6 9" id="KW-0378">Hydrolase</keyword>
<keyword evidence="7 9" id="KW-1133">Transmembrane helix</keyword>
<evidence type="ECO:0000313" key="13">
    <source>
        <dbReference type="EMBL" id="MXO60593.1"/>
    </source>
</evidence>
<comment type="catalytic activity">
    <reaction evidence="9 10">
        <text>Release of signal peptides from bacterial membrane prolipoproteins. Hydrolyzes -Xaa-Yaa-Zaa-|-(S,diacylglyceryl)Cys-, in which Xaa is hydrophobic (preferably Leu), and Yaa (Ala or Ser) and Zaa (Gly or Ala) have small, neutral side chains.</text>
        <dbReference type="EC" id="3.4.23.36"/>
    </reaction>
</comment>
<proteinExistence type="inferred from homology"/>
<dbReference type="Pfam" id="PF01252">
    <property type="entry name" value="Peptidase_A8"/>
    <property type="match status" value="1"/>
</dbReference>
<feature type="active site" evidence="9">
    <location>
        <position position="123"/>
    </location>
</feature>
<evidence type="ECO:0000256" key="10">
    <source>
        <dbReference type="RuleBase" id="RU000594"/>
    </source>
</evidence>
<evidence type="ECO:0000256" key="7">
    <source>
        <dbReference type="ARBA" id="ARBA00022989"/>
    </source>
</evidence>
<keyword evidence="5 9" id="KW-0064">Aspartyl protease</keyword>
<keyword evidence="3 9" id="KW-0645">Protease</keyword>
<sequence length="182" mass="19885">MTPIVKRRLAGFAIALAVFALDQWVKWFVVKHFHLGSVGDSVDLLPFFALTRTHNYGVSLGMFTAHSTEMQLALIGITGAIALGVAVWILRERKMGDIVALSLVLGGALGNILDRLTNNYVLDYADLHFGEIRPFLIFNVADAAITIGVLIVLARSLFMREKPAHEQSPPETETAPDAAETN</sequence>
<feature type="region of interest" description="Disordered" evidence="12">
    <location>
        <begin position="163"/>
        <end position="182"/>
    </location>
</feature>
<evidence type="ECO:0000256" key="5">
    <source>
        <dbReference type="ARBA" id="ARBA00022750"/>
    </source>
</evidence>
<comment type="subcellular location">
    <subcellularLocation>
        <location evidence="9">Cell membrane</location>
        <topology evidence="9">Multi-pass membrane protein</topology>
    </subcellularLocation>
</comment>
<dbReference type="RefSeq" id="WP_159796686.1">
    <property type="nucleotide sequence ID" value="NZ_WTYM01000052.1"/>
</dbReference>
<dbReference type="OrthoDB" id="9810259at2"/>
<dbReference type="AlphaFoldDB" id="A0A6I4SXL0"/>
<accession>A0A6I4SXL0</accession>
<evidence type="ECO:0000256" key="8">
    <source>
        <dbReference type="ARBA" id="ARBA00023136"/>
    </source>
</evidence>
<comment type="caution">
    <text evidence="13">The sequence shown here is derived from an EMBL/GenBank/DDBJ whole genome shotgun (WGS) entry which is preliminary data.</text>
</comment>
<evidence type="ECO:0000256" key="6">
    <source>
        <dbReference type="ARBA" id="ARBA00022801"/>
    </source>
</evidence>
<reference evidence="13 14" key="1">
    <citation type="submission" date="2019-12" db="EMBL/GenBank/DDBJ databases">
        <title>Genomic-based taxomic classification of the family Erythrobacteraceae.</title>
        <authorList>
            <person name="Xu L."/>
        </authorList>
    </citation>
    <scope>NUCLEOTIDE SEQUENCE [LARGE SCALE GENOMIC DNA]</scope>
    <source>
        <strain evidence="13 14">MCCC 1K01500</strain>
    </source>
</reference>
<dbReference type="UniPathway" id="UPA00665"/>
<comment type="caution">
    <text evidence="9">Lacks conserved residue(s) required for the propagation of feature annotation.</text>
</comment>
<dbReference type="EC" id="3.4.23.36" evidence="9"/>
<feature type="transmembrane region" description="Helical" evidence="9">
    <location>
        <begin position="136"/>
        <end position="158"/>
    </location>
</feature>
<dbReference type="EMBL" id="WTYM01000052">
    <property type="protein sequence ID" value="MXO60593.1"/>
    <property type="molecule type" value="Genomic_DNA"/>
</dbReference>
<dbReference type="Proteomes" id="UP000433652">
    <property type="component" value="Unassembled WGS sequence"/>
</dbReference>
<dbReference type="InterPro" id="IPR001872">
    <property type="entry name" value="Peptidase_A8"/>
</dbReference>
<dbReference type="PRINTS" id="PR00781">
    <property type="entry name" value="LIPOSIGPTASE"/>
</dbReference>
<evidence type="ECO:0000256" key="3">
    <source>
        <dbReference type="ARBA" id="ARBA00022670"/>
    </source>
</evidence>
<gene>
    <name evidence="9 13" type="primary">lspA</name>
    <name evidence="13" type="ORF">GRI89_13690</name>
</gene>
<feature type="transmembrane region" description="Helical" evidence="9">
    <location>
        <begin position="70"/>
        <end position="91"/>
    </location>
</feature>
<comment type="similarity">
    <text evidence="1 9 11">Belongs to the peptidase A8 family.</text>
</comment>
<evidence type="ECO:0000256" key="4">
    <source>
        <dbReference type="ARBA" id="ARBA00022692"/>
    </source>
</evidence>
<name>A0A6I4SXL0_9SPHN</name>
<evidence type="ECO:0000256" key="12">
    <source>
        <dbReference type="SAM" id="MobiDB-lite"/>
    </source>
</evidence>
<dbReference type="GO" id="GO:0005886">
    <property type="term" value="C:plasma membrane"/>
    <property type="evidence" value="ECO:0007669"/>
    <property type="project" value="UniProtKB-SubCell"/>
</dbReference>
<keyword evidence="8 9" id="KW-0472">Membrane</keyword>
<dbReference type="PANTHER" id="PTHR33695:SF1">
    <property type="entry name" value="LIPOPROTEIN SIGNAL PEPTIDASE"/>
    <property type="match status" value="1"/>
</dbReference>
<protein>
    <recommendedName>
        <fullName evidence="9">Lipoprotein signal peptidase</fullName>
        <ecNumber evidence="9">3.4.23.36</ecNumber>
    </recommendedName>
    <alternativeName>
        <fullName evidence="9">Prolipoprotein signal peptidase</fullName>
    </alternativeName>
    <alternativeName>
        <fullName evidence="9">Signal peptidase II</fullName>
        <shortName evidence="9">SPase II</shortName>
    </alternativeName>
</protein>
<dbReference type="PANTHER" id="PTHR33695">
    <property type="entry name" value="LIPOPROTEIN SIGNAL PEPTIDASE"/>
    <property type="match status" value="1"/>
</dbReference>
<comment type="pathway">
    <text evidence="9">Protein modification; lipoprotein biosynthesis (signal peptide cleavage).</text>
</comment>
<organism evidence="13 14">
    <name type="scientific">Croceibacterium salegens</name>
    <dbReference type="NCBI Taxonomy" id="1737568"/>
    <lineage>
        <taxon>Bacteria</taxon>
        <taxon>Pseudomonadati</taxon>
        <taxon>Pseudomonadota</taxon>
        <taxon>Alphaproteobacteria</taxon>
        <taxon>Sphingomonadales</taxon>
        <taxon>Erythrobacteraceae</taxon>
        <taxon>Croceibacterium</taxon>
    </lineage>
</organism>
<keyword evidence="4 9" id="KW-0812">Transmembrane</keyword>
<comment type="function">
    <text evidence="9 10">This protein specifically catalyzes the removal of signal peptides from prolipoproteins.</text>
</comment>
<evidence type="ECO:0000313" key="14">
    <source>
        <dbReference type="Proteomes" id="UP000433652"/>
    </source>
</evidence>
<keyword evidence="14" id="KW-1185">Reference proteome</keyword>
<evidence type="ECO:0000256" key="1">
    <source>
        <dbReference type="ARBA" id="ARBA00006139"/>
    </source>
</evidence>
<feature type="active site" evidence="9">
    <location>
        <position position="142"/>
    </location>
</feature>
<evidence type="ECO:0000256" key="2">
    <source>
        <dbReference type="ARBA" id="ARBA00022475"/>
    </source>
</evidence>
<dbReference type="GO" id="GO:0004190">
    <property type="term" value="F:aspartic-type endopeptidase activity"/>
    <property type="evidence" value="ECO:0007669"/>
    <property type="project" value="UniProtKB-UniRule"/>
</dbReference>
<evidence type="ECO:0000256" key="11">
    <source>
        <dbReference type="RuleBase" id="RU004181"/>
    </source>
</evidence>